<dbReference type="InterPro" id="IPR039537">
    <property type="entry name" value="Retrotran_Ty1/copia-like"/>
</dbReference>
<dbReference type="Gene3D" id="3.30.420.10">
    <property type="entry name" value="Ribonuclease H-like superfamily/Ribonuclease H"/>
    <property type="match status" value="1"/>
</dbReference>
<protein>
    <submittedName>
        <fullName evidence="2">Integrase core domain containing protein</fullName>
    </submittedName>
</protein>
<dbReference type="PROSITE" id="PS50994">
    <property type="entry name" value="INTEGRASE"/>
    <property type="match status" value="1"/>
</dbReference>
<reference evidence="2" key="2">
    <citation type="submission" date="2006-09" db="EMBL/GenBank/DDBJ databases">
        <authorList>
            <person name="Childs K."/>
        </authorList>
    </citation>
    <scope>NUCLEOTIDE SEQUENCE</scope>
</reference>
<dbReference type="PANTHER" id="PTHR42648:SF31">
    <property type="entry name" value="RNA-DIRECTED DNA POLYMERASE"/>
    <property type="match status" value="1"/>
</dbReference>
<dbReference type="GO" id="GO:0003676">
    <property type="term" value="F:nucleic acid binding"/>
    <property type="evidence" value="ECO:0007669"/>
    <property type="project" value="InterPro"/>
</dbReference>
<dbReference type="SUPFAM" id="SSF53098">
    <property type="entry name" value="Ribonuclease H-like"/>
    <property type="match status" value="1"/>
</dbReference>
<dbReference type="PANTHER" id="PTHR42648">
    <property type="entry name" value="TRANSPOSASE, PUTATIVE-RELATED"/>
    <property type="match status" value="1"/>
</dbReference>
<dbReference type="CDD" id="cd09272">
    <property type="entry name" value="RNase_HI_RT_Ty1"/>
    <property type="match status" value="1"/>
</dbReference>
<dbReference type="InterPro" id="IPR057670">
    <property type="entry name" value="SH3_retrovirus"/>
</dbReference>
<dbReference type="GO" id="GO:0015074">
    <property type="term" value="P:DNA integration"/>
    <property type="evidence" value="ECO:0007669"/>
    <property type="project" value="InterPro"/>
</dbReference>
<dbReference type="Pfam" id="PF25597">
    <property type="entry name" value="SH3_retrovirus"/>
    <property type="match status" value="1"/>
</dbReference>
<dbReference type="EMBL" id="AC149487">
    <property type="protein sequence ID" value="AAT40538.2"/>
    <property type="molecule type" value="Genomic_DNA"/>
</dbReference>
<sequence length="635" mass="71417">MVSTSMVGQGTEVVALLAERDAGMTRNGSNDGIMQRAPQFNSGQYDQIVNMLDEEKSHVNIGGMIHSFMANIEQEKWIIDTGVSNHMTAHLDNLSDVRVINPEECENDLFNGKVKGIGREKGDLYLLNSKNSTKRVIAEIGTCFQHNYEGATWLQIRSFFKMLQTQFKAEIQTVRSDNGGDFVNSNLAKWCKDLGIVHQKTCAYTPQQNGVAERKHRHLLELARALKFQGHIPITFWGHCVLTSAYIINRLPSIVLQGKSPYEMLFNKKPRLDHLRTLGCLCYASVLPKVDKFASRVVQVIFMGHSSVTKGYIIFDIAKQKFFVNRGVVFREFTFPFQNSSTSDGACSSDTGFEPSYNPSTFDTHPDILTCPDLTHHVPNSPLDASHVPAPVAIPVYKVKLQANGDIERFKARLVAKGYNQKEGLDYNETFPLVVKIATGDLYDKVYMQLPQGFPSQRESGIVCRLVKSLYGLKQATAKEITLGCSNKDNQICQETIRAWNSDGQQKIQCYGSILLFRLCLMPKYQKSKKQTTMSRSSAEAEYRSMGNAVAEQSTAANPVFHERTKHIKIDCHFIRQKIQERWVKTEHVGTKDQIADILRKELPRAQHEYLVGKLGMLNIFAPASLRGSEEMGIG</sequence>
<gene>
    <name evidence="2" type="ORF">SDM1_3t00004</name>
</gene>
<evidence type="ECO:0000259" key="1">
    <source>
        <dbReference type="PROSITE" id="PS50994"/>
    </source>
</evidence>
<accession>Q6L3I6</accession>
<dbReference type="AlphaFoldDB" id="Q6L3I6"/>
<dbReference type="InterPro" id="IPR012337">
    <property type="entry name" value="RNaseH-like_sf"/>
</dbReference>
<evidence type="ECO:0000313" key="2">
    <source>
        <dbReference type="EMBL" id="AAT40538.2"/>
    </source>
</evidence>
<feature type="domain" description="Integrase catalytic" evidence="1">
    <location>
        <begin position="98"/>
        <end position="269"/>
    </location>
</feature>
<proteinExistence type="predicted"/>
<dbReference type="InterPro" id="IPR001584">
    <property type="entry name" value="Integrase_cat-core"/>
</dbReference>
<organism evidence="2">
    <name type="scientific">Solanum demissum</name>
    <name type="common">Wild potato</name>
    <dbReference type="NCBI Taxonomy" id="50514"/>
    <lineage>
        <taxon>Eukaryota</taxon>
        <taxon>Viridiplantae</taxon>
        <taxon>Streptophyta</taxon>
        <taxon>Embryophyta</taxon>
        <taxon>Tracheophyta</taxon>
        <taxon>Spermatophyta</taxon>
        <taxon>Magnoliopsida</taxon>
        <taxon>eudicotyledons</taxon>
        <taxon>Gunneridae</taxon>
        <taxon>Pentapetalae</taxon>
        <taxon>asterids</taxon>
        <taxon>lamiids</taxon>
        <taxon>Solanales</taxon>
        <taxon>Solanaceae</taxon>
        <taxon>Solanoideae</taxon>
        <taxon>Solaneae</taxon>
        <taxon>Solanum</taxon>
    </lineage>
</organism>
<reference evidence="2" key="1">
    <citation type="submission" date="2004-06" db="EMBL/GenBank/DDBJ databases">
        <authorList>
            <person name="Buell R."/>
            <person name="Liu J."/>
            <person name="Childs K."/>
            <person name="Zaborsky J."/>
            <person name="Tallon L."/>
            <person name="Wirtz U."/>
            <person name="Wei F."/>
            <person name="Kuang H."/>
            <person name="Zhang P."/>
            <person name="Marano M."/>
            <person name="Baker B."/>
        </authorList>
    </citation>
    <scope>NUCLEOTIDE SEQUENCE</scope>
</reference>
<dbReference type="InterPro" id="IPR036397">
    <property type="entry name" value="RNaseH_sf"/>
</dbReference>
<name>Q6L3I6_SOLDE</name>